<protein>
    <submittedName>
        <fullName evidence="2">Uncharacterized protein</fullName>
    </submittedName>
</protein>
<proteinExistence type="predicted"/>
<keyword evidence="3" id="KW-1185">Reference proteome</keyword>
<comment type="caution">
    <text evidence="2">The sequence shown here is derived from an EMBL/GenBank/DDBJ whole genome shotgun (WGS) entry which is preliminary data.</text>
</comment>
<sequence length="212" mass="24255">KLLDATIEALQIEEQQMTQRCTEEKQKVLTAIENWRSSFKASDPSLDIEADQFVISAKSFADDFYFECAAERTSKRVAEDIKKTAKAAKKTERMETEFAVNEQSIQDMVQRAVRQELRKQKPVSSPPTKETSVSRKSSRSRRKNDKSSSRNRNLSQGRNRRNSTSPGDSTQNQRSRSKQRRQRKPRRVSFSGNQSPGRQSKNVRGRGNGVVK</sequence>
<evidence type="ECO:0000313" key="2">
    <source>
        <dbReference type="EMBL" id="CAH3172872.1"/>
    </source>
</evidence>
<name>A0ABN8R2B2_9CNID</name>
<evidence type="ECO:0000313" key="3">
    <source>
        <dbReference type="Proteomes" id="UP001159405"/>
    </source>
</evidence>
<feature type="compositionally biased region" description="Polar residues" evidence="1">
    <location>
        <begin position="190"/>
        <end position="202"/>
    </location>
</feature>
<feature type="compositionally biased region" description="Basic residues" evidence="1">
    <location>
        <begin position="175"/>
        <end position="187"/>
    </location>
</feature>
<dbReference type="EMBL" id="CALNXK010000176">
    <property type="protein sequence ID" value="CAH3172872.1"/>
    <property type="molecule type" value="Genomic_DNA"/>
</dbReference>
<dbReference type="Proteomes" id="UP001159405">
    <property type="component" value="Unassembled WGS sequence"/>
</dbReference>
<feature type="region of interest" description="Disordered" evidence="1">
    <location>
        <begin position="115"/>
        <end position="212"/>
    </location>
</feature>
<evidence type="ECO:0000256" key="1">
    <source>
        <dbReference type="SAM" id="MobiDB-lite"/>
    </source>
</evidence>
<organism evidence="2 3">
    <name type="scientific">Porites lobata</name>
    <dbReference type="NCBI Taxonomy" id="104759"/>
    <lineage>
        <taxon>Eukaryota</taxon>
        <taxon>Metazoa</taxon>
        <taxon>Cnidaria</taxon>
        <taxon>Anthozoa</taxon>
        <taxon>Hexacorallia</taxon>
        <taxon>Scleractinia</taxon>
        <taxon>Fungiina</taxon>
        <taxon>Poritidae</taxon>
        <taxon>Porites</taxon>
    </lineage>
</organism>
<feature type="compositionally biased region" description="Polar residues" evidence="1">
    <location>
        <begin position="122"/>
        <end position="131"/>
    </location>
</feature>
<feature type="compositionally biased region" description="Polar residues" evidence="1">
    <location>
        <begin position="162"/>
        <end position="172"/>
    </location>
</feature>
<reference evidence="2 3" key="1">
    <citation type="submission" date="2022-05" db="EMBL/GenBank/DDBJ databases">
        <authorList>
            <consortium name="Genoscope - CEA"/>
            <person name="William W."/>
        </authorList>
    </citation>
    <scope>NUCLEOTIDE SEQUENCE [LARGE SCALE GENOMIC DNA]</scope>
</reference>
<feature type="non-terminal residue" evidence="2">
    <location>
        <position position="1"/>
    </location>
</feature>
<gene>
    <name evidence="2" type="ORF">PLOB_00013303</name>
</gene>
<accession>A0ABN8R2B2</accession>